<evidence type="ECO:0000256" key="1">
    <source>
        <dbReference type="SAM" id="MobiDB-lite"/>
    </source>
</evidence>
<evidence type="ECO:0000313" key="2">
    <source>
        <dbReference type="EMBL" id="KAF2845069.1"/>
    </source>
</evidence>
<feature type="compositionally biased region" description="Polar residues" evidence="1">
    <location>
        <begin position="422"/>
        <end position="435"/>
    </location>
</feature>
<feature type="compositionally biased region" description="Acidic residues" evidence="1">
    <location>
        <begin position="347"/>
        <end position="357"/>
    </location>
</feature>
<feature type="compositionally biased region" description="Basic and acidic residues" evidence="1">
    <location>
        <begin position="170"/>
        <end position="182"/>
    </location>
</feature>
<feature type="compositionally biased region" description="Polar residues" evidence="1">
    <location>
        <begin position="330"/>
        <end position="344"/>
    </location>
</feature>
<feature type="non-terminal residue" evidence="2">
    <location>
        <position position="1"/>
    </location>
</feature>
<feature type="compositionally biased region" description="Low complexity" evidence="1">
    <location>
        <begin position="461"/>
        <end position="479"/>
    </location>
</feature>
<feature type="compositionally biased region" description="Basic and acidic residues" evidence="1">
    <location>
        <begin position="272"/>
        <end position="289"/>
    </location>
</feature>
<dbReference type="Proteomes" id="UP000799423">
    <property type="component" value="Unassembled WGS sequence"/>
</dbReference>
<feature type="compositionally biased region" description="Polar residues" evidence="1">
    <location>
        <begin position="290"/>
        <end position="304"/>
    </location>
</feature>
<sequence length="561" mass="58666">TPNPPKATPGQSKPRGGPKKTPKPAAVQQPAARSSNVGSSRTESIGPSSSKQGSQAEFFGGEPIVISSAEPSSTDFSDEGEVDQDVPEPNTNGDATHVEPQVDKGEVAKEAPGQETNGDAIHEEPQSDTGEVAEDVSGPNTNGDIAHEEPQSDNSEVAEDVPGPNTNGDTAHEEPESDDRLLVEQLLTASNDQPRSLVLDTVTPSLAEDQELRSAPAEVEKSPRETRRPTQTWKEMAWSFARKAATEISKKPLSAQEANAPTMSFSQPVSNGKDENVPDAGPAREEGKSRSVSPAVSNRSSPALTRQGPARYISHTPTPKGSDAEDDDSAGTSASPSKATTPQLPNDLEDSDSDSEEIANNQEDSESDAKSQSSVLSNPPPSDVMMQNAPTPALTNPTRRHFRSSPPQPMAPPPKSTPIVPETSQPIPYTSSHLYNQIPLGPSSSQIPSTATPSGRNTHKSTATTAAAASAASAASSAARKPPRRQFTSLADQVHNSKKSAGQGSGKASGQPDLRNMDLSKLAMGRKKAGWLTGKMGKNGATDSEDSESGEESSSSNSSSD</sequence>
<gene>
    <name evidence="2" type="ORF">T440DRAFT_522975</name>
</gene>
<feature type="compositionally biased region" description="Pro residues" evidence="1">
    <location>
        <begin position="406"/>
        <end position="416"/>
    </location>
</feature>
<name>A0A6A7AS79_9PLEO</name>
<evidence type="ECO:0000313" key="3">
    <source>
        <dbReference type="Proteomes" id="UP000799423"/>
    </source>
</evidence>
<feature type="region of interest" description="Disordered" evidence="1">
    <location>
        <begin position="248"/>
        <end position="561"/>
    </location>
</feature>
<feature type="compositionally biased region" description="Polar residues" evidence="1">
    <location>
        <begin position="442"/>
        <end position="456"/>
    </location>
</feature>
<feature type="compositionally biased region" description="Low complexity" evidence="1">
    <location>
        <begin position="552"/>
        <end position="561"/>
    </location>
</feature>
<protein>
    <submittedName>
        <fullName evidence="2">Uncharacterized protein</fullName>
    </submittedName>
</protein>
<keyword evidence="3" id="KW-1185">Reference proteome</keyword>
<proteinExistence type="predicted"/>
<feature type="compositionally biased region" description="Polar residues" evidence="1">
    <location>
        <begin position="388"/>
        <end position="397"/>
    </location>
</feature>
<reference evidence="2" key="1">
    <citation type="submission" date="2020-01" db="EMBL/GenBank/DDBJ databases">
        <authorList>
            <consortium name="DOE Joint Genome Institute"/>
            <person name="Haridas S."/>
            <person name="Albert R."/>
            <person name="Binder M."/>
            <person name="Bloem J."/>
            <person name="Labutti K."/>
            <person name="Salamov A."/>
            <person name="Andreopoulos B."/>
            <person name="Baker S.E."/>
            <person name="Barry K."/>
            <person name="Bills G."/>
            <person name="Bluhm B.H."/>
            <person name="Cannon C."/>
            <person name="Castanera R."/>
            <person name="Culley D.E."/>
            <person name="Daum C."/>
            <person name="Ezra D."/>
            <person name="Gonzalez J.B."/>
            <person name="Henrissat B."/>
            <person name="Kuo A."/>
            <person name="Liang C."/>
            <person name="Lipzen A."/>
            <person name="Lutzoni F."/>
            <person name="Magnuson J."/>
            <person name="Mondo S."/>
            <person name="Nolan M."/>
            <person name="Ohm R."/>
            <person name="Pangilinan J."/>
            <person name="Park H.-J."/>
            <person name="Ramirez L."/>
            <person name="Alfaro M."/>
            <person name="Sun H."/>
            <person name="Tritt A."/>
            <person name="Yoshinaga Y."/>
            <person name="Zwiers L.-H."/>
            <person name="Turgeon B.G."/>
            <person name="Goodwin S.B."/>
            <person name="Spatafora J.W."/>
            <person name="Crous P.W."/>
            <person name="Grigoriev I.V."/>
        </authorList>
    </citation>
    <scope>NUCLEOTIDE SEQUENCE</scope>
    <source>
        <strain evidence="2">IPT5</strain>
    </source>
</reference>
<feature type="compositionally biased region" description="Polar residues" evidence="1">
    <location>
        <begin position="256"/>
        <end position="270"/>
    </location>
</feature>
<feature type="compositionally biased region" description="Low complexity" evidence="1">
    <location>
        <begin position="499"/>
        <end position="511"/>
    </location>
</feature>
<organism evidence="2 3">
    <name type="scientific">Plenodomus tracheiphilus IPT5</name>
    <dbReference type="NCBI Taxonomy" id="1408161"/>
    <lineage>
        <taxon>Eukaryota</taxon>
        <taxon>Fungi</taxon>
        <taxon>Dikarya</taxon>
        <taxon>Ascomycota</taxon>
        <taxon>Pezizomycotina</taxon>
        <taxon>Dothideomycetes</taxon>
        <taxon>Pleosporomycetidae</taxon>
        <taxon>Pleosporales</taxon>
        <taxon>Pleosporineae</taxon>
        <taxon>Leptosphaeriaceae</taxon>
        <taxon>Plenodomus</taxon>
    </lineage>
</organism>
<dbReference type="AlphaFoldDB" id="A0A6A7AS79"/>
<dbReference type="EMBL" id="MU006355">
    <property type="protein sequence ID" value="KAF2845069.1"/>
    <property type="molecule type" value="Genomic_DNA"/>
</dbReference>
<feature type="compositionally biased region" description="Basic and acidic residues" evidence="1">
    <location>
        <begin position="96"/>
        <end position="109"/>
    </location>
</feature>
<feature type="compositionally biased region" description="Acidic residues" evidence="1">
    <location>
        <begin position="76"/>
        <end position="86"/>
    </location>
</feature>
<feature type="region of interest" description="Disordered" evidence="1">
    <location>
        <begin position="1"/>
        <end position="233"/>
    </location>
</feature>
<feature type="compositionally biased region" description="Polar residues" evidence="1">
    <location>
        <begin position="31"/>
        <end position="55"/>
    </location>
</feature>
<feature type="compositionally biased region" description="Basic and acidic residues" evidence="1">
    <location>
        <begin position="218"/>
        <end position="228"/>
    </location>
</feature>
<accession>A0A6A7AS79</accession>